<evidence type="ECO:0000259" key="2">
    <source>
        <dbReference type="Pfam" id="PF05678"/>
    </source>
</evidence>
<name>A0A9D5BIH3_PEA</name>
<accession>A0A9D5BIH3</accession>
<feature type="domain" description="VQ" evidence="2">
    <location>
        <begin position="17"/>
        <end position="43"/>
    </location>
</feature>
<evidence type="ECO:0000313" key="4">
    <source>
        <dbReference type="Proteomes" id="UP001058974"/>
    </source>
</evidence>
<proteinExistence type="predicted"/>
<dbReference type="EMBL" id="JAMSHJ010000001">
    <property type="protein sequence ID" value="KAI5444102.1"/>
    <property type="molecule type" value="Genomic_DNA"/>
</dbReference>
<organism evidence="3 4">
    <name type="scientific">Pisum sativum</name>
    <name type="common">Garden pea</name>
    <name type="synonym">Lathyrus oleraceus</name>
    <dbReference type="NCBI Taxonomy" id="3888"/>
    <lineage>
        <taxon>Eukaryota</taxon>
        <taxon>Viridiplantae</taxon>
        <taxon>Streptophyta</taxon>
        <taxon>Embryophyta</taxon>
        <taxon>Tracheophyta</taxon>
        <taxon>Spermatophyta</taxon>
        <taxon>Magnoliopsida</taxon>
        <taxon>eudicotyledons</taxon>
        <taxon>Gunneridae</taxon>
        <taxon>Pentapetalae</taxon>
        <taxon>rosids</taxon>
        <taxon>fabids</taxon>
        <taxon>Fabales</taxon>
        <taxon>Fabaceae</taxon>
        <taxon>Papilionoideae</taxon>
        <taxon>50 kb inversion clade</taxon>
        <taxon>NPAAA clade</taxon>
        <taxon>Hologalegina</taxon>
        <taxon>IRL clade</taxon>
        <taxon>Fabeae</taxon>
        <taxon>Lathyrus</taxon>
    </lineage>
</organism>
<comment type="caution">
    <text evidence="3">The sequence shown here is derived from an EMBL/GenBank/DDBJ whole genome shotgun (WGS) entry which is preliminary data.</text>
</comment>
<feature type="region of interest" description="Disordered" evidence="1">
    <location>
        <begin position="36"/>
        <end position="75"/>
    </location>
</feature>
<evidence type="ECO:0000256" key="1">
    <source>
        <dbReference type="SAM" id="MobiDB-lite"/>
    </source>
</evidence>
<dbReference type="Pfam" id="PF05678">
    <property type="entry name" value="VQ"/>
    <property type="match status" value="1"/>
</dbReference>
<keyword evidence="4" id="KW-1185">Reference proteome</keyword>
<dbReference type="InterPro" id="IPR039608">
    <property type="entry name" value="VQ_1/10"/>
</dbReference>
<dbReference type="AlphaFoldDB" id="A0A9D5BIH3"/>
<sequence length="75" mass="8141">MASGGCSTSKKPVKIVIITTRYVETDVNNFKSVVQKLTGKHSSDDRVDDEATEGKKVKRERHNLSGFDVAASESG</sequence>
<dbReference type="Proteomes" id="UP001058974">
    <property type="component" value="Chromosome 1"/>
</dbReference>
<dbReference type="PANTHER" id="PTHR34777:SF1">
    <property type="entry name" value="VQ MOTIF-CONTAINING PROTEIN 10"/>
    <property type="match status" value="1"/>
</dbReference>
<protein>
    <recommendedName>
        <fullName evidence="2">VQ domain-containing protein</fullName>
    </recommendedName>
</protein>
<dbReference type="InterPro" id="IPR008889">
    <property type="entry name" value="VQ"/>
</dbReference>
<reference evidence="3 4" key="1">
    <citation type="journal article" date="2022" name="Nat. Genet.">
        <title>Improved pea reference genome and pan-genome highlight genomic features and evolutionary characteristics.</title>
        <authorList>
            <person name="Yang T."/>
            <person name="Liu R."/>
            <person name="Luo Y."/>
            <person name="Hu S."/>
            <person name="Wang D."/>
            <person name="Wang C."/>
            <person name="Pandey M.K."/>
            <person name="Ge S."/>
            <person name="Xu Q."/>
            <person name="Li N."/>
            <person name="Li G."/>
            <person name="Huang Y."/>
            <person name="Saxena R.K."/>
            <person name="Ji Y."/>
            <person name="Li M."/>
            <person name="Yan X."/>
            <person name="He Y."/>
            <person name="Liu Y."/>
            <person name="Wang X."/>
            <person name="Xiang C."/>
            <person name="Varshney R.K."/>
            <person name="Ding H."/>
            <person name="Gao S."/>
            <person name="Zong X."/>
        </authorList>
    </citation>
    <scope>NUCLEOTIDE SEQUENCE [LARGE SCALE GENOMIC DNA]</scope>
    <source>
        <strain evidence="3 4">cv. Zhongwan 6</strain>
    </source>
</reference>
<dbReference type="PANTHER" id="PTHR34777">
    <property type="entry name" value="VQ MOTIF-CONTAINING PROTEIN 10"/>
    <property type="match status" value="1"/>
</dbReference>
<dbReference type="Gramene" id="Psat01G0264300-T1">
    <property type="protein sequence ID" value="KAI5444102.1"/>
    <property type="gene ID" value="KIW84_012643"/>
</dbReference>
<gene>
    <name evidence="3" type="ORF">KIW84_012643</name>
</gene>
<evidence type="ECO:0000313" key="3">
    <source>
        <dbReference type="EMBL" id="KAI5444102.1"/>
    </source>
</evidence>